<comment type="caution">
    <text evidence="2">The sequence shown here is derived from an EMBL/GenBank/DDBJ whole genome shotgun (WGS) entry which is preliminary data.</text>
</comment>
<evidence type="ECO:0000313" key="2">
    <source>
        <dbReference type="EMBL" id="MFC7339584.1"/>
    </source>
</evidence>
<dbReference type="EMBL" id="JBHTBS010000020">
    <property type="protein sequence ID" value="MFC7339584.1"/>
    <property type="molecule type" value="Genomic_DNA"/>
</dbReference>
<organism evidence="2 3">
    <name type="scientific">Haloferula chungangensis</name>
    <dbReference type="NCBI Taxonomy" id="1048331"/>
    <lineage>
        <taxon>Bacteria</taxon>
        <taxon>Pseudomonadati</taxon>
        <taxon>Verrucomicrobiota</taxon>
        <taxon>Verrucomicrobiia</taxon>
        <taxon>Verrucomicrobiales</taxon>
        <taxon>Verrucomicrobiaceae</taxon>
        <taxon>Haloferula</taxon>
    </lineage>
</organism>
<accession>A0ABW2LAU2</accession>
<evidence type="ECO:0000313" key="3">
    <source>
        <dbReference type="Proteomes" id="UP001596472"/>
    </source>
</evidence>
<dbReference type="Proteomes" id="UP001596472">
    <property type="component" value="Unassembled WGS sequence"/>
</dbReference>
<protein>
    <recommendedName>
        <fullName evidence="4">PEP-CTERM sorting domain-containing protein</fullName>
    </recommendedName>
</protein>
<name>A0ABW2LAU2_9BACT</name>
<evidence type="ECO:0008006" key="4">
    <source>
        <dbReference type="Google" id="ProtNLM"/>
    </source>
</evidence>
<keyword evidence="1" id="KW-0812">Transmembrane</keyword>
<feature type="transmembrane region" description="Helical" evidence="1">
    <location>
        <begin position="45"/>
        <end position="65"/>
    </location>
</feature>
<reference evidence="3" key="1">
    <citation type="journal article" date="2019" name="Int. J. Syst. Evol. Microbiol.">
        <title>The Global Catalogue of Microorganisms (GCM) 10K type strain sequencing project: providing services to taxonomists for standard genome sequencing and annotation.</title>
        <authorList>
            <consortium name="The Broad Institute Genomics Platform"/>
            <consortium name="The Broad Institute Genome Sequencing Center for Infectious Disease"/>
            <person name="Wu L."/>
            <person name="Ma J."/>
        </authorList>
    </citation>
    <scope>NUCLEOTIDE SEQUENCE [LARGE SCALE GENOMIC DNA]</scope>
    <source>
        <strain evidence="3">CGMCC 4.1467</strain>
    </source>
</reference>
<sequence>MIEVPPARIPEEPGAVIPHAGICEGPLGKRGPYLDRVKNPMPVPALFMLLIICAVFEASGATLVIDEFDDGDFSLSSIGEGREDKDIQDGSMLGGDRYTKISSASSHFATTASVSVGAPGLRFSAPSGGTEPLMTRAWFFAAWSFPQRVDLSGENGFVLFLESVAGHAAVEIELRGGFNQSVILAGAITDPGSLFVSLDASGIEPSLITDIGSVYLTITSSSPSFSTTIDSFKIVPEPGLSALMFWSVAFTLAGRKRR</sequence>
<gene>
    <name evidence="2" type="ORF">ACFQY0_20510</name>
</gene>
<keyword evidence="3" id="KW-1185">Reference proteome</keyword>
<dbReference type="RefSeq" id="WP_379716686.1">
    <property type="nucleotide sequence ID" value="NZ_JBHTBS010000020.1"/>
</dbReference>
<evidence type="ECO:0000256" key="1">
    <source>
        <dbReference type="SAM" id="Phobius"/>
    </source>
</evidence>
<proteinExistence type="predicted"/>
<keyword evidence="1" id="KW-0472">Membrane</keyword>
<keyword evidence="1" id="KW-1133">Transmembrane helix</keyword>